<feature type="transmembrane region" description="Helical" evidence="4">
    <location>
        <begin position="86"/>
        <end position="104"/>
    </location>
</feature>
<dbReference type="PANTHER" id="PTHR42910">
    <property type="entry name" value="TRANSPORTER SCO4007-RELATED"/>
    <property type="match status" value="1"/>
</dbReference>
<dbReference type="EMBL" id="RBZU01000007">
    <property type="protein sequence ID" value="RKP53400.1"/>
    <property type="molecule type" value="Genomic_DNA"/>
</dbReference>
<feature type="transmembrane region" description="Helical" evidence="4">
    <location>
        <begin position="286"/>
        <end position="303"/>
    </location>
</feature>
<feature type="transmembrane region" description="Helical" evidence="4">
    <location>
        <begin position="57"/>
        <end position="74"/>
    </location>
</feature>
<accession>A0A494XRZ0</accession>
<feature type="transmembrane region" description="Helical" evidence="4">
    <location>
        <begin position="20"/>
        <end position="37"/>
    </location>
</feature>
<protein>
    <submittedName>
        <fullName evidence="6">MFS transporter</fullName>
    </submittedName>
</protein>
<feature type="transmembrane region" description="Helical" evidence="4">
    <location>
        <begin position="173"/>
        <end position="193"/>
    </location>
</feature>
<feature type="transmembrane region" description="Helical" evidence="4">
    <location>
        <begin position="143"/>
        <end position="161"/>
    </location>
</feature>
<dbReference type="Gene3D" id="1.20.1250.20">
    <property type="entry name" value="MFS general substrate transporter like domains"/>
    <property type="match status" value="2"/>
</dbReference>
<evidence type="ECO:0000256" key="3">
    <source>
        <dbReference type="ARBA" id="ARBA00023136"/>
    </source>
</evidence>
<organism evidence="6 7">
    <name type="scientific">Pararobbsia silviterrae</name>
    <dbReference type="NCBI Taxonomy" id="1792498"/>
    <lineage>
        <taxon>Bacteria</taxon>
        <taxon>Pseudomonadati</taxon>
        <taxon>Pseudomonadota</taxon>
        <taxon>Betaproteobacteria</taxon>
        <taxon>Burkholderiales</taxon>
        <taxon>Burkholderiaceae</taxon>
        <taxon>Pararobbsia</taxon>
    </lineage>
</organism>
<dbReference type="RefSeq" id="WP_121088028.1">
    <property type="nucleotide sequence ID" value="NZ_RBZU01000007.1"/>
</dbReference>
<evidence type="ECO:0000313" key="6">
    <source>
        <dbReference type="EMBL" id="RKP53400.1"/>
    </source>
</evidence>
<feature type="transmembrane region" description="Helical" evidence="4">
    <location>
        <begin position="348"/>
        <end position="368"/>
    </location>
</feature>
<name>A0A494XRZ0_9BURK</name>
<dbReference type="InterPro" id="IPR011701">
    <property type="entry name" value="MFS"/>
</dbReference>
<keyword evidence="2 4" id="KW-1133">Transmembrane helix</keyword>
<dbReference type="OrthoDB" id="9815356at2"/>
<dbReference type="Proteomes" id="UP000270342">
    <property type="component" value="Unassembled WGS sequence"/>
</dbReference>
<dbReference type="AlphaFoldDB" id="A0A494XRZ0"/>
<keyword evidence="1 4" id="KW-0812">Transmembrane</keyword>
<dbReference type="SUPFAM" id="SSF103473">
    <property type="entry name" value="MFS general substrate transporter"/>
    <property type="match status" value="1"/>
</dbReference>
<dbReference type="InterPro" id="IPR036259">
    <property type="entry name" value="MFS_trans_sf"/>
</dbReference>
<dbReference type="PANTHER" id="PTHR42910:SF1">
    <property type="entry name" value="MAJOR FACILITATOR SUPERFAMILY (MFS) PROFILE DOMAIN-CONTAINING PROTEIN"/>
    <property type="match status" value="1"/>
</dbReference>
<evidence type="ECO:0000313" key="7">
    <source>
        <dbReference type="Proteomes" id="UP000270342"/>
    </source>
</evidence>
<feature type="domain" description="Major facilitator superfamily (MFS) profile" evidence="5">
    <location>
        <begin position="17"/>
        <end position="395"/>
    </location>
</feature>
<evidence type="ECO:0000256" key="4">
    <source>
        <dbReference type="SAM" id="Phobius"/>
    </source>
</evidence>
<keyword evidence="7" id="KW-1185">Reference proteome</keyword>
<dbReference type="CDD" id="cd17324">
    <property type="entry name" value="MFS_NepI_like"/>
    <property type="match status" value="1"/>
</dbReference>
<evidence type="ECO:0000256" key="1">
    <source>
        <dbReference type="ARBA" id="ARBA00022692"/>
    </source>
</evidence>
<dbReference type="PROSITE" id="PS50850">
    <property type="entry name" value="MFS"/>
    <property type="match status" value="1"/>
</dbReference>
<dbReference type="InterPro" id="IPR020846">
    <property type="entry name" value="MFS_dom"/>
</dbReference>
<proteinExistence type="predicted"/>
<gene>
    <name evidence="6" type="ORF">D7S86_16950</name>
</gene>
<feature type="transmembrane region" description="Helical" evidence="4">
    <location>
        <begin position="256"/>
        <end position="274"/>
    </location>
</feature>
<feature type="transmembrane region" description="Helical" evidence="4">
    <location>
        <begin position="374"/>
        <end position="394"/>
    </location>
</feature>
<dbReference type="GO" id="GO:0022857">
    <property type="term" value="F:transmembrane transporter activity"/>
    <property type="evidence" value="ECO:0007669"/>
    <property type="project" value="InterPro"/>
</dbReference>
<feature type="transmembrane region" description="Helical" evidence="4">
    <location>
        <begin position="309"/>
        <end position="328"/>
    </location>
</feature>
<reference evidence="6 7" key="1">
    <citation type="submission" date="2018-10" db="EMBL/GenBank/DDBJ databases">
        <title>Robbsia sp. DHC34, isolated from soil.</title>
        <authorList>
            <person name="Gao Z.-H."/>
            <person name="Qiu L.-H."/>
        </authorList>
    </citation>
    <scope>NUCLEOTIDE SEQUENCE [LARGE SCALE GENOMIC DNA]</scope>
    <source>
        <strain evidence="6 7">DHC34</strain>
    </source>
</reference>
<comment type="caution">
    <text evidence="6">The sequence shown here is derived from an EMBL/GenBank/DDBJ whole genome shotgun (WGS) entry which is preliminary data.</text>
</comment>
<keyword evidence="3 4" id="KW-0472">Membrane</keyword>
<evidence type="ECO:0000256" key="2">
    <source>
        <dbReference type="ARBA" id="ARBA00022989"/>
    </source>
</evidence>
<feature type="transmembrane region" description="Helical" evidence="4">
    <location>
        <begin position="110"/>
        <end position="131"/>
    </location>
</feature>
<evidence type="ECO:0000259" key="5">
    <source>
        <dbReference type="PROSITE" id="PS50850"/>
    </source>
</evidence>
<feature type="transmembrane region" description="Helical" evidence="4">
    <location>
        <begin position="225"/>
        <end position="244"/>
    </location>
</feature>
<dbReference type="Pfam" id="PF07690">
    <property type="entry name" value="MFS_1"/>
    <property type="match status" value="1"/>
</dbReference>
<sequence length="404" mass="42961">MTIEVSAAPTRDAPKLTSGLIALFAFCCGVIVANLYYSQPIIDLIAPDIHLRTETASLIVSLTQIGYAMGLFFLVPLGDLLENRRLMITTMLFAIAGLAIAAVTHHAATFLVISFVIGFSSVAVQILIPLGAHLAPDESRGRVVGTIMSGLLLGILLSRPISSFAADFFGWRFVFAAAAVLMAVVTGVVAWTIPKRQPAHQATYFELIRSLEHLVVTMPVLRHRALYQGLMFAAFSLFWTAVPLELIGHEGLTQTGVAIFALVGAAGATSAPLAGRLADAGYTRRGTYIALTLGILAFLPSIVHPAWGVGSLVVTGVAIDFAVQMNMVLGQREIFSLHAASRNRLNALYMTCIFTGGAIGSSIASALYKHGGWTLTASIAIVFPLLALLHFAAVGSRESAQRSR</sequence>